<accession>A0ABQ9HNV2</accession>
<evidence type="ECO:0000256" key="1">
    <source>
        <dbReference type="SAM" id="MobiDB-lite"/>
    </source>
</evidence>
<gene>
    <name evidence="2" type="ORF">PR048_012192</name>
</gene>
<reference evidence="2 3" key="1">
    <citation type="submission" date="2023-02" db="EMBL/GenBank/DDBJ databases">
        <title>LHISI_Scaffold_Assembly.</title>
        <authorList>
            <person name="Stuart O.P."/>
            <person name="Cleave R."/>
            <person name="Magrath M.J.L."/>
            <person name="Mikheyev A.S."/>
        </authorList>
    </citation>
    <scope>NUCLEOTIDE SEQUENCE [LARGE SCALE GENOMIC DNA]</scope>
    <source>
        <strain evidence="2">Daus_M_001</strain>
        <tissue evidence="2">Leg muscle</tissue>
    </source>
</reference>
<feature type="region of interest" description="Disordered" evidence="1">
    <location>
        <begin position="94"/>
        <end position="119"/>
    </location>
</feature>
<feature type="region of interest" description="Disordered" evidence="1">
    <location>
        <begin position="362"/>
        <end position="388"/>
    </location>
</feature>
<proteinExistence type="predicted"/>
<sequence length="639" mass="70654">MREVAPWDGWGQKFPRVSAAAAQRVRCLASPRLLVPHPRHRPEILQPGPSLTERGENPGHGYTAPRHEPPGPTGSRPIRTNGFPDTIVGIENQGQVSSAQSPLRPAGPAEVEPEPIPTAKARRAQSLALSSSNIVKTTFGFAKVVCTEVKTTWLVTGPEVGRHDKVSENGALSTGVGTLDREALGMKRQERAGQEITATKGSTLLQSRTLHLRQSHFSVGNHKASTHHSSCHVPHVGQRRVAPLSTLGHFSVIDIIDSSASTWLPLPFSVPVPTPCFPSGPTSCFPSTHKELQELFPLKFVSQLPAACLINVNCRRFDLSCVMGIFARDFRVRREFRNRNSARAKVMDPMRGVEVIMAQRQNEKVGKTGDRPASSSGTIPTCENPGPVEPRKPLSANQPGFLSAATLDTPLDLERTMASRKGSNLSDTIWHLRSVQFILPTQQSSKKDNGLIERYSVEVGQQNVLGNIATCMVSNNAMFNFVYKDLDDRAMLKICDEKGISHPFSNNKVGKDWFHGFMRRNNDTVLKKVGNSSYCRLMRFNKEIVSAHFELLRKTPDKMNLNNQPHLIYNVDESGLLLTYTCSQLVLAERGCKRVHVAAHGEKGETVTLVACTNVTGTNWILPMIVYKGKYLKKKRIRR</sequence>
<feature type="region of interest" description="Disordered" evidence="1">
    <location>
        <begin position="38"/>
        <end position="77"/>
    </location>
</feature>
<name>A0ABQ9HNV2_9NEOP</name>
<keyword evidence="3" id="KW-1185">Reference proteome</keyword>
<organism evidence="2 3">
    <name type="scientific">Dryococelus australis</name>
    <dbReference type="NCBI Taxonomy" id="614101"/>
    <lineage>
        <taxon>Eukaryota</taxon>
        <taxon>Metazoa</taxon>
        <taxon>Ecdysozoa</taxon>
        <taxon>Arthropoda</taxon>
        <taxon>Hexapoda</taxon>
        <taxon>Insecta</taxon>
        <taxon>Pterygota</taxon>
        <taxon>Neoptera</taxon>
        <taxon>Polyneoptera</taxon>
        <taxon>Phasmatodea</taxon>
        <taxon>Verophasmatodea</taxon>
        <taxon>Anareolatae</taxon>
        <taxon>Phasmatidae</taxon>
        <taxon>Eurycanthinae</taxon>
        <taxon>Dryococelus</taxon>
    </lineage>
</organism>
<evidence type="ECO:0008006" key="4">
    <source>
        <dbReference type="Google" id="ProtNLM"/>
    </source>
</evidence>
<evidence type="ECO:0000313" key="2">
    <source>
        <dbReference type="EMBL" id="KAJ8885986.1"/>
    </source>
</evidence>
<comment type="caution">
    <text evidence="2">The sequence shown here is derived from an EMBL/GenBank/DDBJ whole genome shotgun (WGS) entry which is preliminary data.</text>
</comment>
<evidence type="ECO:0000313" key="3">
    <source>
        <dbReference type="Proteomes" id="UP001159363"/>
    </source>
</evidence>
<dbReference type="EMBL" id="JARBHB010000004">
    <property type="protein sequence ID" value="KAJ8885986.1"/>
    <property type="molecule type" value="Genomic_DNA"/>
</dbReference>
<protein>
    <recommendedName>
        <fullName evidence="4">Transposase</fullName>
    </recommendedName>
</protein>
<dbReference type="Proteomes" id="UP001159363">
    <property type="component" value="Chromosome X"/>
</dbReference>